<dbReference type="InterPro" id="IPR003495">
    <property type="entry name" value="CobW/HypB/UreG_nucleotide-bd"/>
</dbReference>
<evidence type="ECO:0000259" key="1">
    <source>
        <dbReference type="Pfam" id="PF02492"/>
    </source>
</evidence>
<dbReference type="Pfam" id="PF02492">
    <property type="entry name" value="cobW"/>
    <property type="match status" value="1"/>
</dbReference>
<proteinExistence type="predicted"/>
<dbReference type="SUPFAM" id="SSF52540">
    <property type="entry name" value="P-loop containing nucleoside triphosphate hydrolases"/>
    <property type="match status" value="1"/>
</dbReference>
<dbReference type="InterPro" id="IPR027417">
    <property type="entry name" value="P-loop_NTPase"/>
</dbReference>
<accession>A0A7S4HWY8</accession>
<protein>
    <recommendedName>
        <fullName evidence="1">CobW/HypB/UreG nucleotide-binding domain-containing protein</fullName>
    </recommendedName>
</protein>
<sequence length="216" mass="23342">MSADGSPMQALILTGPVGSGKTSILNSLLACRQSEERWAVLMNDTGTTALDLACVEGGGVDVKTVFGACENSAKTGVPMQVAVLRFLKQKPRPRRLLVELSTLTQPAPLRKLLESVGGVKVQVVAVVPFPQHIELWKSSGTYQAQLEQASLLAVRGYNSEDVALDGERAVQVLEQQVSGKDIIPWEFGGGNEASNYLYLDRLASVLLKWLPHTQEN</sequence>
<dbReference type="Gene3D" id="3.40.50.300">
    <property type="entry name" value="P-loop containing nucleotide triphosphate hydrolases"/>
    <property type="match status" value="1"/>
</dbReference>
<reference evidence="2" key="1">
    <citation type="submission" date="2021-01" db="EMBL/GenBank/DDBJ databases">
        <authorList>
            <person name="Corre E."/>
            <person name="Pelletier E."/>
            <person name="Niang G."/>
            <person name="Scheremetjew M."/>
            <person name="Finn R."/>
            <person name="Kale V."/>
            <person name="Holt S."/>
            <person name="Cochrane G."/>
            <person name="Meng A."/>
            <person name="Brown T."/>
            <person name="Cohen L."/>
        </authorList>
    </citation>
    <scope>NUCLEOTIDE SEQUENCE</scope>
    <source>
        <strain evidence="2">Isolate 1302-5</strain>
    </source>
</reference>
<name>A0A7S4HWY8_9STRA</name>
<organism evidence="2">
    <name type="scientific">Odontella aurita</name>
    <dbReference type="NCBI Taxonomy" id="265563"/>
    <lineage>
        <taxon>Eukaryota</taxon>
        <taxon>Sar</taxon>
        <taxon>Stramenopiles</taxon>
        <taxon>Ochrophyta</taxon>
        <taxon>Bacillariophyta</taxon>
        <taxon>Mediophyceae</taxon>
        <taxon>Biddulphiophycidae</taxon>
        <taxon>Eupodiscales</taxon>
        <taxon>Odontellaceae</taxon>
        <taxon>Odontella</taxon>
    </lineage>
</organism>
<dbReference type="EMBL" id="HBKQ01007196">
    <property type="protein sequence ID" value="CAE2211807.1"/>
    <property type="molecule type" value="Transcribed_RNA"/>
</dbReference>
<feature type="domain" description="CobW/HypB/UreG nucleotide-binding" evidence="1">
    <location>
        <begin position="10"/>
        <end position="155"/>
    </location>
</feature>
<gene>
    <name evidence="2" type="ORF">OAUR00152_LOCUS4819</name>
</gene>
<evidence type="ECO:0000313" key="2">
    <source>
        <dbReference type="EMBL" id="CAE2211807.1"/>
    </source>
</evidence>
<dbReference type="AlphaFoldDB" id="A0A7S4HWY8"/>